<feature type="region of interest" description="Disordered" evidence="2">
    <location>
        <begin position="31"/>
        <end position="124"/>
    </location>
</feature>
<dbReference type="EMBL" id="CP155447">
    <property type="protein sequence ID" value="XBH06231.1"/>
    <property type="molecule type" value="Genomic_DNA"/>
</dbReference>
<reference evidence="4" key="1">
    <citation type="submission" date="2024-05" db="EMBL/GenBank/DDBJ databases">
        <title>Planctomycetes of the genus Singulisphaera possess chitinolytic capabilities.</title>
        <authorList>
            <person name="Ivanova A."/>
        </authorList>
    </citation>
    <scope>NUCLEOTIDE SEQUENCE</scope>
    <source>
        <strain evidence="4">Ch08T</strain>
    </source>
</reference>
<evidence type="ECO:0000256" key="3">
    <source>
        <dbReference type="SAM" id="SignalP"/>
    </source>
</evidence>
<feature type="compositionally biased region" description="Basic and acidic residues" evidence="2">
    <location>
        <begin position="55"/>
        <end position="119"/>
    </location>
</feature>
<proteinExistence type="predicted"/>
<keyword evidence="1" id="KW-0175">Coiled coil</keyword>
<protein>
    <submittedName>
        <fullName evidence="4">DUF4175 domain-containing protein</fullName>
    </submittedName>
</protein>
<feature type="coiled-coil region" evidence="1">
    <location>
        <begin position="184"/>
        <end position="239"/>
    </location>
</feature>
<name>A0AAU7CLZ2_9BACT</name>
<dbReference type="AlphaFoldDB" id="A0AAU7CLZ2"/>
<sequence length="679" mass="75770">MKSPSTHRRPGTAGRLALLLLLATAITVLPRPAFAQATAKDKDKAAAVFDDEEKTDDKKKADEKPKADEKSKADVKTKADDKKKADDEKKADERKKADDEKKAKEKEQAKKATASERDSIGFTQENVAAQMTELEERMFRLSEALRGLEPENASRLRLALKFSREEQILDQMRETHKFMKDAQLSKAETEVRELVAKLEHLRNLLLAEDLDFQLKVARLRQMRETLSQLDRIVKEERRELGWSRFAIEQRKGLDRLAARRPDLETLAHDQKAVIADTKNAPPNGDAVKEARAAIKEREVKIRNAANALATDPLFADLQPPHLRRADTHLGDAVSSLDGTDIDAAVAAEEQALAMINQELTRFDEQVTQSKQTIAEGEFKRRQVDQSKNRAATDTLSEVSARLGDAGVALRKDLIRASGSMRTAEEGLSKTTAEPAADNQSAALEVLTKSREELAQSVEKLLVELRKELQARLVAELTEMHEIQAAIRETTQAQAPRVLQKSRTALIAVSGLSKKEAELGERTEHLLALVEETEFGIALPTTLRVLSREMRSIEGWLKAGDVAARTIALEIRVEEDLLGLLQAIRRLPPGTPPPPGSPLPSDLRERERELNRLVAELKMIRMLQSRLNDDTVGVDKSRPEASDLPPALRREVEALESSQDEIRESLAKIAERLENPEDNP</sequence>
<evidence type="ECO:0000256" key="2">
    <source>
        <dbReference type="SAM" id="MobiDB-lite"/>
    </source>
</evidence>
<feature type="coiled-coil region" evidence="1">
    <location>
        <begin position="443"/>
        <end position="470"/>
    </location>
</feature>
<keyword evidence="3" id="KW-0732">Signal</keyword>
<feature type="chain" id="PRO_5043739188" evidence="3">
    <location>
        <begin position="36"/>
        <end position="679"/>
    </location>
</feature>
<accession>A0AAU7CLZ2</accession>
<feature type="signal peptide" evidence="3">
    <location>
        <begin position="1"/>
        <end position="35"/>
    </location>
</feature>
<evidence type="ECO:0000313" key="4">
    <source>
        <dbReference type="EMBL" id="XBH06231.1"/>
    </source>
</evidence>
<organism evidence="4">
    <name type="scientific">Singulisphaera sp. Ch08</name>
    <dbReference type="NCBI Taxonomy" id="3120278"/>
    <lineage>
        <taxon>Bacteria</taxon>
        <taxon>Pseudomonadati</taxon>
        <taxon>Planctomycetota</taxon>
        <taxon>Planctomycetia</taxon>
        <taxon>Isosphaerales</taxon>
        <taxon>Isosphaeraceae</taxon>
        <taxon>Singulisphaera</taxon>
    </lineage>
</organism>
<gene>
    <name evidence="4" type="ORF">V5E97_09400</name>
</gene>
<dbReference type="RefSeq" id="WP_406699081.1">
    <property type="nucleotide sequence ID" value="NZ_CP155447.1"/>
</dbReference>
<evidence type="ECO:0000256" key="1">
    <source>
        <dbReference type="SAM" id="Coils"/>
    </source>
</evidence>